<dbReference type="PANTHER" id="PTHR36688">
    <property type="entry name" value="ENDO/EXONUCLEASE/PHOSPHATASE DOMAIN-CONTAINING PROTEIN"/>
    <property type="match status" value="1"/>
</dbReference>
<accession>A0A6G0THT0</accession>
<dbReference type="OrthoDB" id="6776929at2759"/>
<protein>
    <recommendedName>
        <fullName evidence="2">Endonuclease/exonuclease/phosphatase domain-containing protein</fullName>
    </recommendedName>
</protein>
<dbReference type="AlphaFoldDB" id="A0A6G0THT0"/>
<sequence>MSEPNRIQSPDKKNMTDPNKPSTNTQHILTQSTNTPSFASKVSSEQLPKRELAIVFNTIENIPQIEYLIALSKLISPKDITYASRIGYFKERQTNPNRASGGVAVLVKNNIKSSPIPIISELEVIATKIQLHQEITICNIYLPDSMDFSYQQIINIIKQLPSPYIMVGDFNSRNTNWGCNHTDPRGKIIEKIIDDENITLLNNGTFTRHNSSKGTFSAIDLSLASPSISPYLSWEVKTDYFNSDHWPILINIHHRNSPHTPYNTNKWNLRNPNWTLFSDIVDKLMSENQMLINELNTDDIDIIVKQFTSIITEAAHKSIGKTITLPKKTPVPWWSKECNNAIKNYKKALNRYKKTKTIPDHINLKKAKALSRRIIKHQKIEFWKKLINDLTPNTPIKEAWKKIRLIEGIQFNETPQTLTIGEKTYHSSLEKAEALAEIFEKNSSDENYDALYKCNSKNSTSHDEIPYIFIKQLPISAISILLKIFNLIWEKRTFPTPWKRAIIIPILKPNKDRHEVTSYQPISLICTLSKLLKKIVSKRLYWTLKHTNFISNQQFGFQRNKSTIDALTILTEDIYSAFHIK</sequence>
<organism evidence="3 4">
    <name type="scientific">Aphis glycines</name>
    <name type="common">Soybean aphid</name>
    <dbReference type="NCBI Taxonomy" id="307491"/>
    <lineage>
        <taxon>Eukaryota</taxon>
        <taxon>Metazoa</taxon>
        <taxon>Ecdysozoa</taxon>
        <taxon>Arthropoda</taxon>
        <taxon>Hexapoda</taxon>
        <taxon>Insecta</taxon>
        <taxon>Pterygota</taxon>
        <taxon>Neoptera</taxon>
        <taxon>Paraneoptera</taxon>
        <taxon>Hemiptera</taxon>
        <taxon>Sternorrhyncha</taxon>
        <taxon>Aphidomorpha</taxon>
        <taxon>Aphidoidea</taxon>
        <taxon>Aphididae</taxon>
        <taxon>Aphidini</taxon>
        <taxon>Aphis</taxon>
        <taxon>Aphis</taxon>
    </lineage>
</organism>
<dbReference type="InterPro" id="IPR036691">
    <property type="entry name" value="Endo/exonu/phosph_ase_sf"/>
</dbReference>
<feature type="compositionally biased region" description="Polar residues" evidence="1">
    <location>
        <begin position="16"/>
        <end position="38"/>
    </location>
</feature>
<dbReference type="Pfam" id="PF14529">
    <property type="entry name" value="Exo_endo_phos_2"/>
    <property type="match status" value="1"/>
</dbReference>
<dbReference type="InterPro" id="IPR005135">
    <property type="entry name" value="Endo/exonuclease/phosphatase"/>
</dbReference>
<evidence type="ECO:0000313" key="4">
    <source>
        <dbReference type="Proteomes" id="UP000475862"/>
    </source>
</evidence>
<evidence type="ECO:0000259" key="2">
    <source>
        <dbReference type="Pfam" id="PF14529"/>
    </source>
</evidence>
<keyword evidence="4" id="KW-1185">Reference proteome</keyword>
<dbReference type="PANTHER" id="PTHR36688:SF2">
    <property type="entry name" value="ENDONUCLEASE_EXONUCLEASE_PHOSPHATASE DOMAIN-CONTAINING PROTEIN"/>
    <property type="match status" value="1"/>
</dbReference>
<dbReference type="SUPFAM" id="SSF56219">
    <property type="entry name" value="DNase I-like"/>
    <property type="match status" value="1"/>
</dbReference>
<evidence type="ECO:0000256" key="1">
    <source>
        <dbReference type="SAM" id="MobiDB-lite"/>
    </source>
</evidence>
<feature type="region of interest" description="Disordered" evidence="1">
    <location>
        <begin position="1"/>
        <end position="38"/>
    </location>
</feature>
<evidence type="ECO:0000313" key="3">
    <source>
        <dbReference type="EMBL" id="KAE9533139.1"/>
    </source>
</evidence>
<gene>
    <name evidence="3" type="ORF">AGLY_009567</name>
</gene>
<name>A0A6G0THT0_APHGL</name>
<dbReference type="GO" id="GO:0003824">
    <property type="term" value="F:catalytic activity"/>
    <property type="evidence" value="ECO:0007669"/>
    <property type="project" value="InterPro"/>
</dbReference>
<dbReference type="InterPro" id="IPR052560">
    <property type="entry name" value="RdDP_mobile_element"/>
</dbReference>
<dbReference type="EMBL" id="VYZN01000037">
    <property type="protein sequence ID" value="KAE9533139.1"/>
    <property type="molecule type" value="Genomic_DNA"/>
</dbReference>
<proteinExistence type="predicted"/>
<feature type="domain" description="Endonuclease/exonuclease/phosphatase" evidence="2">
    <location>
        <begin position="135"/>
        <end position="248"/>
    </location>
</feature>
<dbReference type="Gene3D" id="3.60.10.10">
    <property type="entry name" value="Endonuclease/exonuclease/phosphatase"/>
    <property type="match status" value="1"/>
</dbReference>
<comment type="caution">
    <text evidence="3">The sequence shown here is derived from an EMBL/GenBank/DDBJ whole genome shotgun (WGS) entry which is preliminary data.</text>
</comment>
<dbReference type="Proteomes" id="UP000475862">
    <property type="component" value="Unassembled WGS sequence"/>
</dbReference>
<reference evidence="3 4" key="1">
    <citation type="submission" date="2019-08" db="EMBL/GenBank/DDBJ databases">
        <title>The genome of the soybean aphid Biotype 1, its phylome, world population structure and adaptation to the North American continent.</title>
        <authorList>
            <person name="Giordano R."/>
            <person name="Donthu R.K."/>
            <person name="Hernandez A.G."/>
            <person name="Wright C.L."/>
            <person name="Zimin A.V."/>
        </authorList>
    </citation>
    <scope>NUCLEOTIDE SEQUENCE [LARGE SCALE GENOMIC DNA]</scope>
    <source>
        <tissue evidence="3">Whole aphids</tissue>
    </source>
</reference>